<sequence>MPAVAFDQFHPTHGDVCDGKRVVMADGTTATIAAVREGWLVVHEGAEYGPAHSTWQVLHQLAQIQKNAECLDGLGSDVSKRNAQQLRSLKVMIGNVVQ</sequence>
<dbReference type="EMBL" id="LR828254">
    <property type="protein sequence ID" value="CAD0362081.1"/>
    <property type="molecule type" value="Genomic_DNA"/>
</dbReference>
<proteinExistence type="predicted"/>
<accession>A0A6V7FFD8</accession>
<gene>
    <name evidence="1" type="ORF">CFBP8129_45090</name>
</gene>
<geneLocation type="plasmid" evidence="1">
    <name>CFBP8129_p211</name>
</geneLocation>
<keyword evidence="1" id="KW-0614">Plasmid</keyword>
<name>A0A6V7FFD8_9XANT</name>
<dbReference type="EMBL" id="LR828254">
    <property type="protein sequence ID" value="CAD0362078.1"/>
    <property type="molecule type" value="Genomic_DNA"/>
</dbReference>
<evidence type="ECO:0000313" key="1">
    <source>
        <dbReference type="EMBL" id="CAD0362078.1"/>
    </source>
</evidence>
<dbReference type="RefSeq" id="WP_074066075.1">
    <property type="nucleotide sequence ID" value="NZ_CP018729.1"/>
</dbReference>
<organism evidence="1">
    <name type="scientific">Xanthomonas hortorum pv. gardneri</name>
    <dbReference type="NCBI Taxonomy" id="2754056"/>
    <lineage>
        <taxon>Bacteria</taxon>
        <taxon>Pseudomonadati</taxon>
        <taxon>Pseudomonadota</taxon>
        <taxon>Gammaproteobacteria</taxon>
        <taxon>Lysobacterales</taxon>
        <taxon>Lysobacteraceae</taxon>
        <taxon>Xanthomonas</taxon>
    </lineage>
</organism>
<reference evidence="1" key="1">
    <citation type="submission" date="2020-07" db="EMBL/GenBank/DDBJ databases">
        <authorList>
            <person name="Pothier F. J."/>
        </authorList>
    </citation>
    <scope>NUCLEOTIDE SEQUENCE [LARGE SCALE GENOMIC DNA]</scope>
    <source>
        <plasmid evidence="1">CFBP8129_p211</plasmid>
    </source>
</reference>
<dbReference type="AlphaFoldDB" id="A0A6V7FFD8"/>
<protein>
    <submittedName>
        <fullName evidence="1">Uncharacterized protein</fullName>
    </submittedName>
</protein>